<dbReference type="FunFam" id="3.40.50.300:FF:000299">
    <property type="entry name" value="ABC transporter ATP-binding protein/permease"/>
    <property type="match status" value="1"/>
</dbReference>
<feature type="region of interest" description="Disordered" evidence="9">
    <location>
        <begin position="1"/>
        <end position="92"/>
    </location>
</feature>
<evidence type="ECO:0000256" key="1">
    <source>
        <dbReference type="ARBA" id="ARBA00004651"/>
    </source>
</evidence>
<dbReference type="SMART" id="SM00382">
    <property type="entry name" value="AAA"/>
    <property type="match status" value="1"/>
</dbReference>
<keyword evidence="7 10" id="KW-1133">Transmembrane helix</keyword>
<dbReference type="PANTHER" id="PTHR43394">
    <property type="entry name" value="ATP-DEPENDENT PERMEASE MDL1, MITOCHONDRIAL"/>
    <property type="match status" value="1"/>
</dbReference>
<dbReference type="InterPro" id="IPR003439">
    <property type="entry name" value="ABC_transporter-like_ATP-bd"/>
</dbReference>
<dbReference type="GO" id="GO:0005886">
    <property type="term" value="C:plasma membrane"/>
    <property type="evidence" value="ECO:0007669"/>
    <property type="project" value="UniProtKB-SubCell"/>
</dbReference>
<feature type="domain" description="ABC transmembrane type-1" evidence="12">
    <location>
        <begin position="118"/>
        <end position="400"/>
    </location>
</feature>
<proteinExistence type="predicted"/>
<dbReference type="GO" id="GO:0015421">
    <property type="term" value="F:ABC-type oligopeptide transporter activity"/>
    <property type="evidence" value="ECO:0007669"/>
    <property type="project" value="TreeGrafter"/>
</dbReference>
<evidence type="ECO:0000256" key="4">
    <source>
        <dbReference type="ARBA" id="ARBA00022692"/>
    </source>
</evidence>
<keyword evidence="4 10" id="KW-0812">Transmembrane</keyword>
<dbReference type="InterPro" id="IPR003593">
    <property type="entry name" value="AAA+_ATPase"/>
</dbReference>
<accession>A0A2K8MBE5</accession>
<evidence type="ECO:0000256" key="2">
    <source>
        <dbReference type="ARBA" id="ARBA00022448"/>
    </source>
</evidence>
<dbReference type="AlphaFoldDB" id="A0A2K8MBE5"/>
<dbReference type="PROSITE" id="PS00211">
    <property type="entry name" value="ABC_TRANSPORTER_1"/>
    <property type="match status" value="1"/>
</dbReference>
<dbReference type="PROSITE" id="PS50929">
    <property type="entry name" value="ABC_TM1F"/>
    <property type="match status" value="1"/>
</dbReference>
<dbReference type="InterPro" id="IPR027417">
    <property type="entry name" value="P-loop_NTPase"/>
</dbReference>
<dbReference type="InterPro" id="IPR039421">
    <property type="entry name" value="Type_1_exporter"/>
</dbReference>
<dbReference type="EMBL" id="CP024923">
    <property type="protein sequence ID" value="ATY31205.1"/>
    <property type="molecule type" value="Genomic_DNA"/>
</dbReference>
<feature type="transmembrane region" description="Helical" evidence="10">
    <location>
        <begin position="235"/>
        <end position="255"/>
    </location>
</feature>
<name>A0A2K8MBE5_9SPHN</name>
<dbReference type="SUPFAM" id="SSF90123">
    <property type="entry name" value="ABC transporter transmembrane region"/>
    <property type="match status" value="1"/>
</dbReference>
<dbReference type="PANTHER" id="PTHR43394:SF1">
    <property type="entry name" value="ATP-BINDING CASSETTE SUB-FAMILY B MEMBER 10, MITOCHONDRIAL"/>
    <property type="match status" value="1"/>
</dbReference>
<dbReference type="PROSITE" id="PS50893">
    <property type="entry name" value="ABC_TRANSPORTER_2"/>
    <property type="match status" value="1"/>
</dbReference>
<keyword evidence="3" id="KW-1003">Cell membrane</keyword>
<keyword evidence="8 10" id="KW-0472">Membrane</keyword>
<feature type="transmembrane region" description="Helical" evidence="10">
    <location>
        <begin position="155"/>
        <end position="177"/>
    </location>
</feature>
<feature type="compositionally biased region" description="Basic and acidic residues" evidence="9">
    <location>
        <begin position="39"/>
        <end position="52"/>
    </location>
</feature>
<evidence type="ECO:0000259" key="11">
    <source>
        <dbReference type="PROSITE" id="PS50893"/>
    </source>
</evidence>
<dbReference type="Pfam" id="PF00005">
    <property type="entry name" value="ABC_tran"/>
    <property type="match status" value="1"/>
</dbReference>
<comment type="subcellular location">
    <subcellularLocation>
        <location evidence="1">Cell membrane</location>
        <topology evidence="1">Multi-pass membrane protein</topology>
    </subcellularLocation>
</comment>
<feature type="transmembrane region" description="Helical" evidence="10">
    <location>
        <begin position="115"/>
        <end position="135"/>
    </location>
</feature>
<keyword evidence="6" id="KW-0067">ATP-binding</keyword>
<dbReference type="Proteomes" id="UP000229081">
    <property type="component" value="Chromosome"/>
</dbReference>
<evidence type="ECO:0000256" key="5">
    <source>
        <dbReference type="ARBA" id="ARBA00022741"/>
    </source>
</evidence>
<gene>
    <name evidence="13" type="ORF">CVN68_03770</name>
</gene>
<evidence type="ECO:0000256" key="9">
    <source>
        <dbReference type="SAM" id="MobiDB-lite"/>
    </source>
</evidence>
<dbReference type="Pfam" id="PF00664">
    <property type="entry name" value="ABC_membrane"/>
    <property type="match status" value="1"/>
</dbReference>
<keyword evidence="14" id="KW-1185">Reference proteome</keyword>
<dbReference type="GO" id="GO:0016887">
    <property type="term" value="F:ATP hydrolysis activity"/>
    <property type="evidence" value="ECO:0007669"/>
    <property type="project" value="InterPro"/>
</dbReference>
<dbReference type="SUPFAM" id="SSF52540">
    <property type="entry name" value="P-loop containing nucleoside triphosphate hydrolases"/>
    <property type="match status" value="1"/>
</dbReference>
<feature type="transmembrane region" description="Helical" evidence="10">
    <location>
        <begin position="261"/>
        <end position="286"/>
    </location>
</feature>
<protein>
    <submittedName>
        <fullName evidence="13">Multidrug ABC transporter permease</fullName>
    </submittedName>
</protein>
<keyword evidence="2" id="KW-0813">Transport</keyword>
<evidence type="ECO:0000256" key="6">
    <source>
        <dbReference type="ARBA" id="ARBA00022840"/>
    </source>
</evidence>
<dbReference type="InterPro" id="IPR011527">
    <property type="entry name" value="ABC1_TM_dom"/>
</dbReference>
<reference evidence="13 14" key="1">
    <citation type="submission" date="2017-11" db="EMBL/GenBank/DDBJ databases">
        <title>Complete genome sequence of Sphingomonas sp. Strain Cra20, a psychrotolerant potential plant growth promoting rhizobacteria.</title>
        <authorList>
            <person name="Luo Y."/>
        </authorList>
    </citation>
    <scope>NUCLEOTIDE SEQUENCE [LARGE SCALE GENOMIC DNA]</scope>
    <source>
        <strain evidence="13 14">Cra20</strain>
    </source>
</reference>
<organism evidence="13 14">
    <name type="scientific">Sphingomonas psychrotolerans</name>
    <dbReference type="NCBI Taxonomy" id="1327635"/>
    <lineage>
        <taxon>Bacteria</taxon>
        <taxon>Pseudomonadati</taxon>
        <taxon>Pseudomonadota</taxon>
        <taxon>Alphaproteobacteria</taxon>
        <taxon>Sphingomonadales</taxon>
        <taxon>Sphingomonadaceae</taxon>
        <taxon>Sphingomonas</taxon>
    </lineage>
</organism>
<feature type="transmembrane region" description="Helical" evidence="10">
    <location>
        <begin position="376"/>
        <end position="397"/>
    </location>
</feature>
<feature type="transmembrane region" description="Helical" evidence="10">
    <location>
        <begin position="342"/>
        <end position="364"/>
    </location>
</feature>
<keyword evidence="5" id="KW-0547">Nucleotide-binding</keyword>
<dbReference type="Gene3D" id="3.40.50.300">
    <property type="entry name" value="P-loop containing nucleotide triphosphate hydrolases"/>
    <property type="match status" value="1"/>
</dbReference>
<feature type="domain" description="ABC transporter" evidence="11">
    <location>
        <begin position="436"/>
        <end position="670"/>
    </location>
</feature>
<dbReference type="InterPro" id="IPR036640">
    <property type="entry name" value="ABC1_TM_sf"/>
</dbReference>
<evidence type="ECO:0000256" key="3">
    <source>
        <dbReference type="ARBA" id="ARBA00022475"/>
    </source>
</evidence>
<evidence type="ECO:0000259" key="12">
    <source>
        <dbReference type="PROSITE" id="PS50929"/>
    </source>
</evidence>
<dbReference type="KEGG" id="sphc:CVN68_03770"/>
<evidence type="ECO:0000313" key="14">
    <source>
        <dbReference type="Proteomes" id="UP000229081"/>
    </source>
</evidence>
<evidence type="ECO:0000256" key="10">
    <source>
        <dbReference type="SAM" id="Phobius"/>
    </source>
</evidence>
<dbReference type="GO" id="GO:0005524">
    <property type="term" value="F:ATP binding"/>
    <property type="evidence" value="ECO:0007669"/>
    <property type="project" value="UniProtKB-KW"/>
</dbReference>
<sequence length="678" mass="71297">MLADADDRPGRRRERAGLSGRDGTIASLGARALRGPQGNRRDQAGSGRDDGSVRAGHAQRKRAGRGLGPAQTYPPREPAGVSRVAPTDAAGPRTGPASYADLFSVLGHVRIDRTALTVAVLLTLVEVGGTLGFPLLTRTIVDGTGAMAATSDGLFGRPVIVQLVLVLLAAAVAAAVARYVTSRAGLSLGAGLRSAAIERLVAAPVTYLDGLTSGEVTSRVINDTKAVAQLISRESLNAASAVLLLTGAALVLFSMDAALAGILFGVIGAAFLAMLPVMLTMAAVAYRTQDETAKLSGRLTQVFAEMRMVKTFGAEERERRRADTGISALFALGCRSARIEAALSPVMTLAVTTSLVTILAYGGMRVAAGTLSSGTLTAFLLYIFTVVGPLAQLTSFFSQLSVARGASTRLAEVLRLAPEWSAPATTRSASRTPKALTFEQVRFSYGDRLALSLDSLVFAPGSRTAIIGPSGSGKSTLLALIERFYTPDQGSIRHGAENITGIPLREWRARIGYVAQTSAMLSGSVRDNLLYGIDRPVGEEAIASALALSRSDGFVAALPGGLDTQIGERGARLSGGERQRLAIARMFLRDPEILLLDEATSSLDEENAHLVLQGLEALMRGRTCILVTHRMSGLESMDQIVALDGGEMVERGAPEALLSGSGFYRRLVHRQFVQEKSA</sequence>
<dbReference type="InterPro" id="IPR017871">
    <property type="entry name" value="ABC_transporter-like_CS"/>
</dbReference>
<dbReference type="CDD" id="cd18551">
    <property type="entry name" value="ABC_6TM_LmrA_like"/>
    <property type="match status" value="1"/>
</dbReference>
<dbReference type="Gene3D" id="1.20.1560.10">
    <property type="entry name" value="ABC transporter type 1, transmembrane domain"/>
    <property type="match status" value="1"/>
</dbReference>
<evidence type="ECO:0000313" key="13">
    <source>
        <dbReference type="EMBL" id="ATY31205.1"/>
    </source>
</evidence>
<evidence type="ECO:0000256" key="8">
    <source>
        <dbReference type="ARBA" id="ARBA00023136"/>
    </source>
</evidence>
<evidence type="ECO:0000256" key="7">
    <source>
        <dbReference type="ARBA" id="ARBA00022989"/>
    </source>
</evidence>